<proteinExistence type="predicted"/>
<reference evidence="2 3" key="1">
    <citation type="journal article" date="2015" name="Proc. Natl. Acad. Sci. U.S.A.">
        <title>The resurrection genome of Boea hygrometrica: A blueprint for survival of dehydration.</title>
        <authorList>
            <person name="Xiao L."/>
            <person name="Yang G."/>
            <person name="Zhang L."/>
            <person name="Yang X."/>
            <person name="Zhao S."/>
            <person name="Ji Z."/>
            <person name="Zhou Q."/>
            <person name="Hu M."/>
            <person name="Wang Y."/>
            <person name="Chen M."/>
            <person name="Xu Y."/>
            <person name="Jin H."/>
            <person name="Xiao X."/>
            <person name="Hu G."/>
            <person name="Bao F."/>
            <person name="Hu Y."/>
            <person name="Wan P."/>
            <person name="Li L."/>
            <person name="Deng X."/>
            <person name="Kuang T."/>
            <person name="Xiang C."/>
            <person name="Zhu J.K."/>
            <person name="Oliver M.J."/>
            <person name="He Y."/>
        </authorList>
    </citation>
    <scope>NUCLEOTIDE SEQUENCE [LARGE SCALE GENOMIC DNA]</scope>
    <source>
        <strain evidence="3">cv. XS01</strain>
    </source>
</reference>
<accession>A0A2Z7CL48</accession>
<evidence type="ECO:0000256" key="1">
    <source>
        <dbReference type="SAM" id="MobiDB-lite"/>
    </source>
</evidence>
<organism evidence="2 3">
    <name type="scientific">Dorcoceras hygrometricum</name>
    <dbReference type="NCBI Taxonomy" id="472368"/>
    <lineage>
        <taxon>Eukaryota</taxon>
        <taxon>Viridiplantae</taxon>
        <taxon>Streptophyta</taxon>
        <taxon>Embryophyta</taxon>
        <taxon>Tracheophyta</taxon>
        <taxon>Spermatophyta</taxon>
        <taxon>Magnoliopsida</taxon>
        <taxon>eudicotyledons</taxon>
        <taxon>Gunneridae</taxon>
        <taxon>Pentapetalae</taxon>
        <taxon>asterids</taxon>
        <taxon>lamiids</taxon>
        <taxon>Lamiales</taxon>
        <taxon>Gesneriaceae</taxon>
        <taxon>Didymocarpoideae</taxon>
        <taxon>Trichosporeae</taxon>
        <taxon>Loxocarpinae</taxon>
        <taxon>Dorcoceras</taxon>
    </lineage>
</organism>
<gene>
    <name evidence="2" type="ORF">F511_37350</name>
</gene>
<dbReference type="PANTHER" id="PTHR34542">
    <property type="entry name" value="OS08G0359900 PROTEIN"/>
    <property type="match status" value="1"/>
</dbReference>
<dbReference type="Proteomes" id="UP000250235">
    <property type="component" value="Unassembled WGS sequence"/>
</dbReference>
<dbReference type="PANTHER" id="PTHR34542:SF1">
    <property type="entry name" value="OS08G0359900 PROTEIN"/>
    <property type="match status" value="1"/>
</dbReference>
<evidence type="ECO:0000313" key="2">
    <source>
        <dbReference type="EMBL" id="KZV45516.1"/>
    </source>
</evidence>
<dbReference type="EMBL" id="KQ996070">
    <property type="protein sequence ID" value="KZV45516.1"/>
    <property type="molecule type" value="Genomic_DNA"/>
</dbReference>
<protein>
    <submittedName>
        <fullName evidence="2">Uncharacterized protein</fullName>
    </submittedName>
</protein>
<sequence>MLLSHADGVCGRRSPDRMGKAFPVSRKLKDLFMSSPPGNVRKRSSSHTSGGGACGQRSRRLPAATFRQRWLRRPWRPFLAAIPE</sequence>
<keyword evidence="3" id="KW-1185">Reference proteome</keyword>
<evidence type="ECO:0000313" key="3">
    <source>
        <dbReference type="Proteomes" id="UP000250235"/>
    </source>
</evidence>
<dbReference type="AlphaFoldDB" id="A0A2Z7CL48"/>
<feature type="region of interest" description="Disordered" evidence="1">
    <location>
        <begin position="1"/>
        <end position="60"/>
    </location>
</feature>
<dbReference type="OrthoDB" id="785441at2759"/>
<name>A0A2Z7CL48_9LAMI</name>